<evidence type="ECO:0000256" key="8">
    <source>
        <dbReference type="NCBIfam" id="TIGR00977"/>
    </source>
</evidence>
<evidence type="ECO:0000256" key="6">
    <source>
        <dbReference type="ARBA" id="ARBA00023304"/>
    </source>
</evidence>
<evidence type="ECO:0000256" key="2">
    <source>
        <dbReference type="ARBA" id="ARBA00006154"/>
    </source>
</evidence>
<dbReference type="Gene3D" id="3.30.160.270">
    <property type="match status" value="1"/>
</dbReference>
<dbReference type="GO" id="GO:0009097">
    <property type="term" value="P:isoleucine biosynthetic process"/>
    <property type="evidence" value="ECO:0007669"/>
    <property type="project" value="UniProtKB-UniRule"/>
</dbReference>
<dbReference type="InterPro" id="IPR054691">
    <property type="entry name" value="LeuA/HCS_post-cat"/>
</dbReference>
<sequence>MTDLKRVDIYDTTLRDGAQSEDVQFSVEDKLRICRKLDALGVDYIEGGWPGANPKDDAFFARARKELNLSHSRLSAFGSTRRAAARVEEDVVVRGLLSAEVGVITIFGKSWDLHVTQALGISLAQNLELIHDTIRYLKKRVDRVFYDAEHFFDGFAANPDYARQTLEAARDAGADALILCDTNGGSLPSQVGAAVAGLRDLNAVLGIHTHNDSELAVANALAAVEAGCAHVQGTLNGLGERCGNANLISVLPNLILKMGRETSVGEERLPKLSALSRFVNELANRPTQKNQPFVGSSAFAHKGGIHVSAVLKDSRTYEHIRPEQVGNKQRVLVSDQSGRSNLLYKFSELGIELDPKDPRIQTLLEEVKSLELHGYQFDGAEGSLELRARRALGQVPTYFERRGFRVIDERRIREDEDDDRFMGAEGTVKILIGGVMEHIVAEGAGPVDALHNALTLVLSRHYPSLGEIELADYKVRILMGSGSMSGGADAIVRVLIEWNDGERRWGTVGVSDHIIAASYDAMVEALEYKLFLDKVRPV</sequence>
<dbReference type="InterPro" id="IPR013785">
    <property type="entry name" value="Aldolase_TIM"/>
</dbReference>
<dbReference type="STRING" id="1434232.MAIT1_03094"/>
<dbReference type="EMBL" id="LVJN01000018">
    <property type="protein sequence ID" value="OSM04972.1"/>
    <property type="molecule type" value="Genomic_DNA"/>
</dbReference>
<dbReference type="InterPro" id="IPR002034">
    <property type="entry name" value="AIPM/Hcit_synth_CS"/>
</dbReference>
<dbReference type="InterPro" id="IPR013709">
    <property type="entry name" value="2-isopropylmalate_synth_dimer"/>
</dbReference>
<evidence type="ECO:0000256" key="5">
    <source>
        <dbReference type="ARBA" id="ARBA00022679"/>
    </source>
</evidence>
<dbReference type="PANTHER" id="PTHR43538">
    <property type="entry name" value="ALPHA-IPM SYNTHASE/HOMOCITRATE SYNTHASE"/>
    <property type="match status" value="1"/>
</dbReference>
<dbReference type="PROSITE" id="PS00815">
    <property type="entry name" value="AIPM_HOMOCIT_SYNTH_1"/>
    <property type="match status" value="1"/>
</dbReference>
<dbReference type="PROSITE" id="PS50991">
    <property type="entry name" value="PYR_CT"/>
    <property type="match status" value="1"/>
</dbReference>
<keyword evidence="6" id="KW-0100">Branched-chain amino acid biosynthesis</keyword>
<dbReference type="Pfam" id="PF22617">
    <property type="entry name" value="HCS_D2"/>
    <property type="match status" value="1"/>
</dbReference>
<dbReference type="RefSeq" id="WP_085441620.1">
    <property type="nucleotide sequence ID" value="NZ_LVJN01000018.1"/>
</dbReference>
<name>A0A1Y2K5J8_9PROT</name>
<evidence type="ECO:0000259" key="10">
    <source>
        <dbReference type="PROSITE" id="PS50991"/>
    </source>
</evidence>
<dbReference type="Gene3D" id="3.20.20.70">
    <property type="entry name" value="Aldolase class I"/>
    <property type="match status" value="1"/>
</dbReference>
<evidence type="ECO:0000256" key="3">
    <source>
        <dbReference type="ARBA" id="ARBA00022605"/>
    </source>
</evidence>
<reference evidence="11 12" key="1">
    <citation type="journal article" date="2016" name="BMC Genomics">
        <title>Combined genomic and structural analyses of a cultured magnetotactic bacterium reveals its niche adaptation to a dynamic environment.</title>
        <authorList>
            <person name="Araujo A.C."/>
            <person name="Morillo V."/>
            <person name="Cypriano J."/>
            <person name="Teixeira L.C."/>
            <person name="Leao P."/>
            <person name="Lyra S."/>
            <person name="Almeida L.G."/>
            <person name="Bazylinski D.A."/>
            <person name="Vasconcellos A.T."/>
            <person name="Abreu F."/>
            <person name="Lins U."/>
        </authorList>
    </citation>
    <scope>NUCLEOTIDE SEQUENCE [LARGE SCALE GENOMIC DNA]</scope>
    <source>
        <strain evidence="11 12">IT-1</strain>
    </source>
</reference>
<dbReference type="CDD" id="cd07941">
    <property type="entry name" value="DRE_TIM_LeuA3"/>
    <property type="match status" value="1"/>
</dbReference>
<dbReference type="GO" id="GO:0009098">
    <property type="term" value="P:L-leucine biosynthetic process"/>
    <property type="evidence" value="ECO:0007669"/>
    <property type="project" value="InterPro"/>
</dbReference>
<evidence type="ECO:0000313" key="11">
    <source>
        <dbReference type="EMBL" id="OSM04972.1"/>
    </source>
</evidence>
<evidence type="ECO:0000256" key="1">
    <source>
        <dbReference type="ARBA" id="ARBA00004743"/>
    </source>
</evidence>
<comment type="catalytic activity">
    <reaction evidence="7">
        <text>pyruvate + acetyl-CoA + H2O = (3R)-citramalate + CoA + H(+)</text>
        <dbReference type="Rhea" id="RHEA:19045"/>
        <dbReference type="ChEBI" id="CHEBI:15361"/>
        <dbReference type="ChEBI" id="CHEBI:15377"/>
        <dbReference type="ChEBI" id="CHEBI:15378"/>
        <dbReference type="ChEBI" id="CHEBI:30934"/>
        <dbReference type="ChEBI" id="CHEBI:57287"/>
        <dbReference type="ChEBI" id="CHEBI:57288"/>
        <dbReference type="EC" id="2.3.3.21"/>
    </reaction>
</comment>
<keyword evidence="3" id="KW-0028">Amino-acid biosynthesis</keyword>
<gene>
    <name evidence="11" type="ORF">MAIT1_03094</name>
</gene>
<dbReference type="NCBIfam" id="TIGR00977">
    <property type="entry name" value="citramal_synth"/>
    <property type="match status" value="1"/>
</dbReference>
<dbReference type="InterPro" id="IPR000891">
    <property type="entry name" value="PYR_CT"/>
</dbReference>
<dbReference type="Gene3D" id="1.10.238.260">
    <property type="match status" value="1"/>
</dbReference>
<dbReference type="EC" id="2.3.3.21" evidence="8"/>
<accession>A0A1Y2K5J8</accession>
<comment type="pathway">
    <text evidence="1">Amino-acid biosynthesis; L-isoleucine biosynthesis; 2-oxobutanoate from pyruvate: step 1/3.</text>
</comment>
<dbReference type="GO" id="GO:0003852">
    <property type="term" value="F:2-isopropylmalate synthase activity"/>
    <property type="evidence" value="ECO:0007669"/>
    <property type="project" value="InterPro"/>
</dbReference>
<proteinExistence type="inferred from homology"/>
<dbReference type="GO" id="GO:0043714">
    <property type="term" value="F:(R)-citramalate synthase activity"/>
    <property type="evidence" value="ECO:0007669"/>
    <property type="project" value="UniProtKB-UniRule"/>
</dbReference>
<dbReference type="Pfam" id="PF00682">
    <property type="entry name" value="HMGL-like"/>
    <property type="match status" value="1"/>
</dbReference>
<dbReference type="SUPFAM" id="SSF110921">
    <property type="entry name" value="2-isopropylmalate synthase LeuA, allosteric (dimerisation) domain"/>
    <property type="match status" value="1"/>
</dbReference>
<comment type="similarity">
    <text evidence="2 9">Belongs to the alpha-IPM synthase/homocitrate synthase family.</text>
</comment>
<dbReference type="Proteomes" id="UP000194003">
    <property type="component" value="Unassembled WGS sequence"/>
</dbReference>
<organism evidence="11 12">
    <name type="scientific">Magnetofaba australis IT-1</name>
    <dbReference type="NCBI Taxonomy" id="1434232"/>
    <lineage>
        <taxon>Bacteria</taxon>
        <taxon>Pseudomonadati</taxon>
        <taxon>Pseudomonadota</taxon>
        <taxon>Magnetococcia</taxon>
        <taxon>Magnetococcales</taxon>
        <taxon>Magnetococcaceae</taxon>
        <taxon>Magnetofaba</taxon>
    </lineage>
</organism>
<keyword evidence="5 9" id="KW-0808">Transferase</keyword>
<comment type="caution">
    <text evidence="11">The sequence shown here is derived from an EMBL/GenBank/DDBJ whole genome shotgun (WGS) entry which is preliminary data.</text>
</comment>
<dbReference type="PANTHER" id="PTHR43538:SF1">
    <property type="entry name" value="(R)-CITRAMALATE SYNTHASE"/>
    <property type="match status" value="1"/>
</dbReference>
<evidence type="ECO:0000313" key="12">
    <source>
        <dbReference type="Proteomes" id="UP000194003"/>
    </source>
</evidence>
<protein>
    <recommendedName>
        <fullName evidence="8">Citramalate synthase</fullName>
        <ecNumber evidence="8">2.3.3.21</ecNumber>
    </recommendedName>
</protein>
<dbReference type="SMART" id="SM00917">
    <property type="entry name" value="LeuA_dimer"/>
    <property type="match status" value="1"/>
</dbReference>
<feature type="domain" description="Pyruvate carboxyltransferase" evidence="10">
    <location>
        <begin position="7"/>
        <end position="270"/>
    </location>
</feature>
<dbReference type="Pfam" id="PF08502">
    <property type="entry name" value="LeuA_dimer"/>
    <property type="match status" value="1"/>
</dbReference>
<dbReference type="InterPro" id="IPR005675">
    <property type="entry name" value="Citramal_synthase"/>
</dbReference>
<dbReference type="OrthoDB" id="9803573at2"/>
<evidence type="ECO:0000256" key="4">
    <source>
        <dbReference type="ARBA" id="ARBA00022624"/>
    </source>
</evidence>
<dbReference type="InterPro" id="IPR036230">
    <property type="entry name" value="LeuA_allosteric_dom_sf"/>
</dbReference>
<evidence type="ECO:0000256" key="9">
    <source>
        <dbReference type="RuleBase" id="RU003523"/>
    </source>
</evidence>
<evidence type="ECO:0000256" key="7">
    <source>
        <dbReference type="ARBA" id="ARBA00048263"/>
    </source>
</evidence>
<dbReference type="UniPathway" id="UPA00047">
    <property type="reaction ID" value="UER00066"/>
</dbReference>
<dbReference type="AlphaFoldDB" id="A0A1Y2K5J8"/>
<dbReference type="SUPFAM" id="SSF51569">
    <property type="entry name" value="Aldolase"/>
    <property type="match status" value="1"/>
</dbReference>
<keyword evidence="12" id="KW-1185">Reference proteome</keyword>
<keyword evidence="4" id="KW-0412">Isoleucine biosynthesis</keyword>